<dbReference type="NCBIfam" id="TIGR02937">
    <property type="entry name" value="sigma70-ECF"/>
    <property type="match status" value="1"/>
</dbReference>
<gene>
    <name evidence="7" type="ORF">EBQ25_06985</name>
    <name evidence="6" type="ORF">EBQ26_09250</name>
</gene>
<dbReference type="RefSeq" id="WP_122238737.1">
    <property type="nucleotide sequence ID" value="NZ_RDQL01000007.1"/>
</dbReference>
<evidence type="ECO:0000313" key="6">
    <source>
        <dbReference type="EMBL" id="RMW96725.1"/>
    </source>
</evidence>
<evidence type="ECO:0000313" key="9">
    <source>
        <dbReference type="Proteomes" id="UP000267521"/>
    </source>
</evidence>
<name>A0A3M6QA19_9BURK</name>
<dbReference type="InterPro" id="IPR013325">
    <property type="entry name" value="RNA_pol_sigma_r2"/>
</dbReference>
<dbReference type="GO" id="GO:0016987">
    <property type="term" value="F:sigma factor activity"/>
    <property type="evidence" value="ECO:0007669"/>
    <property type="project" value="UniProtKB-KW"/>
</dbReference>
<keyword evidence="2" id="KW-0805">Transcription regulation</keyword>
<dbReference type="EMBL" id="RDQL01000007">
    <property type="protein sequence ID" value="RMW99796.1"/>
    <property type="molecule type" value="Genomic_DNA"/>
</dbReference>
<dbReference type="InterPro" id="IPR036388">
    <property type="entry name" value="WH-like_DNA-bd_sf"/>
</dbReference>
<organism evidence="7 8">
    <name type="scientific">Allofranklinella schreckenbergeri</name>
    <dbReference type="NCBI Taxonomy" id="1076744"/>
    <lineage>
        <taxon>Bacteria</taxon>
        <taxon>Pseudomonadati</taxon>
        <taxon>Pseudomonadota</taxon>
        <taxon>Betaproteobacteria</taxon>
        <taxon>Burkholderiales</taxon>
        <taxon>Comamonadaceae</taxon>
        <taxon>Allofranklinella</taxon>
    </lineage>
</organism>
<dbReference type="EC" id="2.7.7.6" evidence="7"/>
<dbReference type="GO" id="GO:0006352">
    <property type="term" value="P:DNA-templated transcription initiation"/>
    <property type="evidence" value="ECO:0007669"/>
    <property type="project" value="InterPro"/>
</dbReference>
<dbReference type="SUPFAM" id="SSF88946">
    <property type="entry name" value="Sigma2 domain of RNA polymerase sigma factors"/>
    <property type="match status" value="1"/>
</dbReference>
<dbReference type="AlphaFoldDB" id="A0A3M6QA19"/>
<dbReference type="InterPro" id="IPR014284">
    <property type="entry name" value="RNA_pol_sigma-70_dom"/>
</dbReference>
<dbReference type="Proteomes" id="UP000267035">
    <property type="component" value="Unassembled WGS sequence"/>
</dbReference>
<dbReference type="PANTHER" id="PTHR43133:SF64">
    <property type="entry name" value="ECF SIGMA FACTOR"/>
    <property type="match status" value="1"/>
</dbReference>
<keyword evidence="7" id="KW-0808">Transferase</keyword>
<dbReference type="Gene3D" id="1.10.10.10">
    <property type="entry name" value="Winged helix-like DNA-binding domain superfamily/Winged helix DNA-binding domain"/>
    <property type="match status" value="1"/>
</dbReference>
<proteinExistence type="inferred from homology"/>
<keyword evidence="7" id="KW-0548">Nucleotidyltransferase</keyword>
<reference evidence="8 9" key="1">
    <citation type="submission" date="2018-10" db="EMBL/GenBank/DDBJ databases">
        <title>Comamonadaceae CDC group NO-1 genome sequencing and assembly.</title>
        <authorList>
            <person name="Bernier A.-M."/>
            <person name="Bernard K."/>
        </authorList>
    </citation>
    <scope>NUCLEOTIDE SEQUENCE [LARGE SCALE GENOMIC DNA]</scope>
    <source>
        <strain evidence="7 8">NML161473</strain>
        <strain evidence="6 9">NML970147</strain>
    </source>
</reference>
<dbReference type="Pfam" id="PF08281">
    <property type="entry name" value="Sigma70_r4_2"/>
    <property type="match status" value="1"/>
</dbReference>
<keyword evidence="8" id="KW-1185">Reference proteome</keyword>
<comment type="similarity">
    <text evidence="1">Belongs to the sigma-70 factor family. ECF subfamily.</text>
</comment>
<dbReference type="InterPro" id="IPR013249">
    <property type="entry name" value="RNA_pol_sigma70_r4_t2"/>
</dbReference>
<dbReference type="PANTHER" id="PTHR43133">
    <property type="entry name" value="RNA POLYMERASE ECF-TYPE SIGMA FACTO"/>
    <property type="match status" value="1"/>
</dbReference>
<accession>A0A3M6QA19</accession>
<evidence type="ECO:0000259" key="5">
    <source>
        <dbReference type="Pfam" id="PF08281"/>
    </source>
</evidence>
<keyword evidence="3" id="KW-0731">Sigma factor</keyword>
<comment type="caution">
    <text evidence="7">The sequence shown here is derived from an EMBL/GenBank/DDBJ whole genome shotgun (WGS) entry which is preliminary data.</text>
</comment>
<dbReference type="GO" id="GO:0003677">
    <property type="term" value="F:DNA binding"/>
    <property type="evidence" value="ECO:0007669"/>
    <property type="project" value="InterPro"/>
</dbReference>
<dbReference type="SUPFAM" id="SSF88659">
    <property type="entry name" value="Sigma3 and sigma4 domains of RNA polymerase sigma factors"/>
    <property type="match status" value="1"/>
</dbReference>
<sequence length="189" mass="21460">MASEKEFADFLQEIEKRAFKRALFHVKDEDVALDIVQDSMMRLAEHYADKPIEEIRMLFNRILANSTLDWFRRQKTRNAVLSNFSDFERSDEAGDTFSLLENYAGPDGGGLVESAETATERKQTFELIEAALKKLPTRQREAFIMRYWEDMDVAETAAAMGCSEGSVKTHCHRAVQALSNMLGALGVKL</sequence>
<evidence type="ECO:0000313" key="8">
    <source>
        <dbReference type="Proteomes" id="UP000267035"/>
    </source>
</evidence>
<dbReference type="CDD" id="cd06171">
    <property type="entry name" value="Sigma70_r4"/>
    <property type="match status" value="1"/>
</dbReference>
<accession>A0A3M6Q0Y2</accession>
<dbReference type="InterPro" id="IPR039425">
    <property type="entry name" value="RNA_pol_sigma-70-like"/>
</dbReference>
<dbReference type="InterPro" id="IPR013324">
    <property type="entry name" value="RNA_pol_sigma_r3/r4-like"/>
</dbReference>
<evidence type="ECO:0000256" key="2">
    <source>
        <dbReference type="ARBA" id="ARBA00023015"/>
    </source>
</evidence>
<dbReference type="NCBIfam" id="NF006550">
    <property type="entry name" value="PRK09047.1"/>
    <property type="match status" value="1"/>
</dbReference>
<dbReference type="GO" id="GO:0003899">
    <property type="term" value="F:DNA-directed RNA polymerase activity"/>
    <property type="evidence" value="ECO:0007669"/>
    <property type="project" value="UniProtKB-EC"/>
</dbReference>
<keyword evidence="4" id="KW-0804">Transcription</keyword>
<protein>
    <submittedName>
        <fullName evidence="7">RNA polymerase sigma factor</fullName>
        <ecNumber evidence="7">2.7.7.6</ecNumber>
    </submittedName>
</protein>
<feature type="domain" description="RNA polymerase sigma factor 70 region 4 type 2" evidence="5">
    <location>
        <begin position="126"/>
        <end position="178"/>
    </location>
</feature>
<evidence type="ECO:0000256" key="4">
    <source>
        <dbReference type="ARBA" id="ARBA00023163"/>
    </source>
</evidence>
<dbReference type="EMBL" id="RDQM01000011">
    <property type="protein sequence ID" value="RMW96725.1"/>
    <property type="molecule type" value="Genomic_DNA"/>
</dbReference>
<dbReference type="Proteomes" id="UP000267521">
    <property type="component" value="Unassembled WGS sequence"/>
</dbReference>
<evidence type="ECO:0000256" key="1">
    <source>
        <dbReference type="ARBA" id="ARBA00010641"/>
    </source>
</evidence>
<evidence type="ECO:0000313" key="7">
    <source>
        <dbReference type="EMBL" id="RMW99796.1"/>
    </source>
</evidence>
<dbReference type="Gene3D" id="1.10.1740.10">
    <property type="match status" value="1"/>
</dbReference>
<evidence type="ECO:0000256" key="3">
    <source>
        <dbReference type="ARBA" id="ARBA00023082"/>
    </source>
</evidence>